<comment type="caution">
    <text evidence="2">Lacks conserved residue(s) required for the propagation of feature annotation.</text>
</comment>
<dbReference type="PROSITE" id="PS51162">
    <property type="entry name" value="THYROGLOBULIN_1_2"/>
    <property type="match status" value="1"/>
</dbReference>
<proteinExistence type="predicted"/>
<feature type="disulfide bond" evidence="2">
    <location>
        <begin position="227"/>
        <end position="234"/>
    </location>
</feature>
<evidence type="ECO:0000256" key="3">
    <source>
        <dbReference type="SAM" id="SignalP"/>
    </source>
</evidence>
<dbReference type="Gene3D" id="4.10.800.10">
    <property type="entry name" value="Thyroglobulin type-1"/>
    <property type="match status" value="2"/>
</dbReference>
<dbReference type="SUPFAM" id="SSF57610">
    <property type="entry name" value="Thyroglobulin type-1 domain"/>
    <property type="match status" value="2"/>
</dbReference>
<evidence type="ECO:0000256" key="1">
    <source>
        <dbReference type="ARBA" id="ARBA00023157"/>
    </source>
</evidence>
<dbReference type="OrthoDB" id="6409105at2759"/>
<dbReference type="EMBL" id="JAACXV010014383">
    <property type="protein sequence ID" value="KAF7267827.1"/>
    <property type="molecule type" value="Genomic_DNA"/>
</dbReference>
<gene>
    <name evidence="5" type="ORF">GWI33_018987</name>
</gene>
<keyword evidence="6" id="KW-1185">Reference proteome</keyword>
<evidence type="ECO:0000256" key="2">
    <source>
        <dbReference type="PROSITE-ProRule" id="PRU00500"/>
    </source>
</evidence>
<comment type="caution">
    <text evidence="5">The sequence shown here is derived from an EMBL/GenBank/DDBJ whole genome shotgun (WGS) entry which is preliminary data.</text>
</comment>
<name>A0A834HSC1_RHYFE</name>
<dbReference type="AlphaFoldDB" id="A0A834HSC1"/>
<dbReference type="InterPro" id="IPR036857">
    <property type="entry name" value="Thyroglobulin_1_sf"/>
</dbReference>
<keyword evidence="1 2" id="KW-1015">Disulfide bond</keyword>
<feature type="domain" description="Thyroglobulin type-1" evidence="4">
    <location>
        <begin position="194"/>
        <end position="259"/>
    </location>
</feature>
<evidence type="ECO:0000313" key="5">
    <source>
        <dbReference type="EMBL" id="KAF7267827.1"/>
    </source>
</evidence>
<feature type="chain" id="PRO_5032621072" description="Thyroglobulin type-1 domain-containing protein" evidence="3">
    <location>
        <begin position="20"/>
        <end position="405"/>
    </location>
</feature>
<dbReference type="Pfam" id="PF00086">
    <property type="entry name" value="Thyroglobulin_1"/>
    <property type="match status" value="1"/>
</dbReference>
<evidence type="ECO:0000259" key="4">
    <source>
        <dbReference type="PROSITE" id="PS51162"/>
    </source>
</evidence>
<sequence>MSRVLHLCVLYILFRLSREQDCPSTVVTNFHQKNCTDQATTDVAYYLDRSGCIPKCAEYPTVVQDSQCTTNPNICIAGYSCENRCGTKLTLREYPCEVDEDCTSLPGGTRAKCLKYCVMPKINTGVNCMAYHSNLPEFVQSYWTAQKFKPVCDDNSDWVAKQCKGGVNGKCICYSATGVRLFGEALYTKSENMTCACSRRKNDLESSGRTIVTLHCDSMGNYEALQCDMEKEICWCAESKTGALTAPAVPEKAKAKLPCYVSTQVGSQYLRQCESKKFAQLLITAKLKAHGAKYVQADTLLCDADGSYGAYLVSSGIAYCTWRDNSKIGTWQSNIVSNTGGLNCYCARDYKRYEHSMDCQSNGNYENLQHYMDEDQNIKYYCVDNDGFAKTDLFDFSNITCSEYY</sequence>
<protein>
    <recommendedName>
        <fullName evidence="4">Thyroglobulin type-1 domain-containing protein</fullName>
    </recommendedName>
</protein>
<evidence type="ECO:0000313" key="6">
    <source>
        <dbReference type="Proteomes" id="UP000625711"/>
    </source>
</evidence>
<feature type="signal peptide" evidence="3">
    <location>
        <begin position="1"/>
        <end position="19"/>
    </location>
</feature>
<dbReference type="Proteomes" id="UP000625711">
    <property type="component" value="Unassembled WGS sequence"/>
</dbReference>
<accession>A0A834HSC1</accession>
<keyword evidence="3" id="KW-0732">Signal</keyword>
<feature type="disulfide bond" evidence="2">
    <location>
        <begin position="197"/>
        <end position="216"/>
    </location>
</feature>
<dbReference type="InterPro" id="IPR000716">
    <property type="entry name" value="Thyroglobulin_1"/>
</dbReference>
<organism evidence="5 6">
    <name type="scientific">Rhynchophorus ferrugineus</name>
    <name type="common">Red palm weevil</name>
    <name type="synonym">Curculio ferrugineus</name>
    <dbReference type="NCBI Taxonomy" id="354439"/>
    <lineage>
        <taxon>Eukaryota</taxon>
        <taxon>Metazoa</taxon>
        <taxon>Ecdysozoa</taxon>
        <taxon>Arthropoda</taxon>
        <taxon>Hexapoda</taxon>
        <taxon>Insecta</taxon>
        <taxon>Pterygota</taxon>
        <taxon>Neoptera</taxon>
        <taxon>Endopterygota</taxon>
        <taxon>Coleoptera</taxon>
        <taxon>Polyphaga</taxon>
        <taxon>Cucujiformia</taxon>
        <taxon>Curculionidae</taxon>
        <taxon>Dryophthorinae</taxon>
        <taxon>Rhynchophorus</taxon>
    </lineage>
</organism>
<reference evidence="5" key="1">
    <citation type="submission" date="2020-08" db="EMBL/GenBank/DDBJ databases">
        <title>Genome sequencing and assembly of the red palm weevil Rhynchophorus ferrugineus.</title>
        <authorList>
            <person name="Dias G.B."/>
            <person name="Bergman C.M."/>
            <person name="Manee M."/>
        </authorList>
    </citation>
    <scope>NUCLEOTIDE SEQUENCE</scope>
    <source>
        <strain evidence="5">AA-2017</strain>
        <tissue evidence="5">Whole larva</tissue>
    </source>
</reference>